<dbReference type="Pfam" id="PF02653">
    <property type="entry name" value="BPD_transp_2"/>
    <property type="match status" value="1"/>
</dbReference>
<evidence type="ECO:0000313" key="8">
    <source>
        <dbReference type="Proteomes" id="UP000236745"/>
    </source>
</evidence>
<feature type="transmembrane region" description="Helical" evidence="6">
    <location>
        <begin position="66"/>
        <end position="84"/>
    </location>
</feature>
<keyword evidence="8" id="KW-1185">Reference proteome</keyword>
<gene>
    <name evidence="7" type="ORF">SAMN05444390_10758</name>
</gene>
<dbReference type="EMBL" id="FNVQ01000007">
    <property type="protein sequence ID" value="SEG85890.1"/>
    <property type="molecule type" value="Genomic_DNA"/>
</dbReference>
<feature type="transmembrane region" description="Helical" evidence="6">
    <location>
        <begin position="9"/>
        <end position="28"/>
    </location>
</feature>
<dbReference type="AlphaFoldDB" id="A0A1H6DKM0"/>
<dbReference type="GO" id="GO:0015658">
    <property type="term" value="F:branched-chain amino acid transmembrane transporter activity"/>
    <property type="evidence" value="ECO:0007669"/>
    <property type="project" value="InterPro"/>
</dbReference>
<dbReference type="InterPro" id="IPR001851">
    <property type="entry name" value="ABC_transp_permease"/>
</dbReference>
<evidence type="ECO:0000256" key="2">
    <source>
        <dbReference type="ARBA" id="ARBA00022475"/>
    </source>
</evidence>
<evidence type="ECO:0000256" key="3">
    <source>
        <dbReference type="ARBA" id="ARBA00022692"/>
    </source>
</evidence>
<evidence type="ECO:0000256" key="5">
    <source>
        <dbReference type="ARBA" id="ARBA00023136"/>
    </source>
</evidence>
<sequence length="383" mass="41679">MTQSLKDKLIILLLAALGAAFLVTFIAIEEQAEIFALLVFAGVLIIASAKLGLTDKISQSLSRNERLLNLSVIAAMLVVIFWFHEDHFPLLMIATVLLYVVACCGLNMQFGYTGVVNFAGAAFFGVGCYTAAVLGGTGTPLLLVIALGGVMAAIIGSILIIPVLRTRGHYAAVVTIAFGLLFRTFLEVNDTLGGPQGLPVSGMNLFGWDFNSNIQITENIEFSFYMNYVILALIMVILTFILMRRIERSWIGLNFDAVRLDETAAACYGINIKRWKILSFTLGNFLAGTAGALFAMMLGFIAPSNFAFSDSLILVSIVLLGGMGSIWGTILAAGLVVLLPEKLQVIQEYRFLLYAVVMILILLFRPQGVLPRNLRSYIPGWRG</sequence>
<dbReference type="PANTHER" id="PTHR30482:SF10">
    <property type="entry name" value="HIGH-AFFINITY BRANCHED-CHAIN AMINO ACID TRANSPORT PROTEIN BRAE"/>
    <property type="match status" value="1"/>
</dbReference>
<comment type="subcellular location">
    <subcellularLocation>
        <location evidence="1">Cell inner membrane</location>
        <topology evidence="1">Multi-pass membrane protein</topology>
    </subcellularLocation>
</comment>
<feature type="transmembrane region" description="Helical" evidence="6">
    <location>
        <begin position="225"/>
        <end position="243"/>
    </location>
</feature>
<keyword evidence="4 6" id="KW-1133">Transmembrane helix</keyword>
<dbReference type="Proteomes" id="UP000236745">
    <property type="component" value="Unassembled WGS sequence"/>
</dbReference>
<reference evidence="7 8" key="1">
    <citation type="submission" date="2016-10" db="EMBL/GenBank/DDBJ databases">
        <authorList>
            <person name="de Groot N.N."/>
        </authorList>
    </citation>
    <scope>NUCLEOTIDE SEQUENCE [LARGE SCALE GENOMIC DNA]</scope>
    <source>
        <strain evidence="7 8">DSM 22012</strain>
    </source>
</reference>
<feature type="transmembrane region" description="Helical" evidence="6">
    <location>
        <begin position="115"/>
        <end position="135"/>
    </location>
</feature>
<feature type="transmembrane region" description="Helical" evidence="6">
    <location>
        <begin position="90"/>
        <end position="108"/>
    </location>
</feature>
<dbReference type="RefSeq" id="WP_104005523.1">
    <property type="nucleotide sequence ID" value="NZ_FNVQ01000007.1"/>
</dbReference>
<feature type="transmembrane region" description="Helical" evidence="6">
    <location>
        <begin position="351"/>
        <end position="370"/>
    </location>
</feature>
<feature type="transmembrane region" description="Helical" evidence="6">
    <location>
        <begin position="141"/>
        <end position="161"/>
    </location>
</feature>
<evidence type="ECO:0000256" key="6">
    <source>
        <dbReference type="SAM" id="Phobius"/>
    </source>
</evidence>
<evidence type="ECO:0000256" key="4">
    <source>
        <dbReference type="ARBA" id="ARBA00022989"/>
    </source>
</evidence>
<evidence type="ECO:0000313" key="7">
    <source>
        <dbReference type="EMBL" id="SEG85890.1"/>
    </source>
</evidence>
<feature type="transmembrane region" description="Helical" evidence="6">
    <location>
        <begin position="277"/>
        <end position="301"/>
    </location>
</feature>
<dbReference type="PANTHER" id="PTHR30482">
    <property type="entry name" value="HIGH-AFFINITY BRANCHED-CHAIN AMINO ACID TRANSPORT SYSTEM PERMEASE"/>
    <property type="match status" value="1"/>
</dbReference>
<dbReference type="InterPro" id="IPR043428">
    <property type="entry name" value="LivM-like"/>
</dbReference>
<feature type="transmembrane region" description="Helical" evidence="6">
    <location>
        <begin position="34"/>
        <end position="54"/>
    </location>
</feature>
<keyword evidence="2" id="KW-1003">Cell membrane</keyword>
<name>A0A1H6DKM0_9GAMM</name>
<proteinExistence type="predicted"/>
<protein>
    <submittedName>
        <fullName evidence="7">Amino acid/amide ABC transporter membrane protein 2, HAAT family</fullName>
    </submittedName>
</protein>
<accession>A0A1H6DKM0</accession>
<dbReference type="CDD" id="cd06581">
    <property type="entry name" value="TM_PBP1_LivM_like"/>
    <property type="match status" value="1"/>
</dbReference>
<keyword evidence="5 6" id="KW-0472">Membrane</keyword>
<keyword evidence="3 6" id="KW-0812">Transmembrane</keyword>
<organism evidence="7 8">
    <name type="scientific">Marinobacterium lutimaris</name>
    <dbReference type="NCBI Taxonomy" id="568106"/>
    <lineage>
        <taxon>Bacteria</taxon>
        <taxon>Pseudomonadati</taxon>
        <taxon>Pseudomonadota</taxon>
        <taxon>Gammaproteobacteria</taxon>
        <taxon>Oceanospirillales</taxon>
        <taxon>Oceanospirillaceae</taxon>
        <taxon>Marinobacterium</taxon>
    </lineage>
</organism>
<feature type="transmembrane region" description="Helical" evidence="6">
    <location>
        <begin position="168"/>
        <end position="186"/>
    </location>
</feature>
<evidence type="ECO:0000256" key="1">
    <source>
        <dbReference type="ARBA" id="ARBA00004429"/>
    </source>
</evidence>
<dbReference type="OrthoDB" id="9814461at2"/>
<dbReference type="GO" id="GO:0005886">
    <property type="term" value="C:plasma membrane"/>
    <property type="evidence" value="ECO:0007669"/>
    <property type="project" value="UniProtKB-SubCell"/>
</dbReference>
<feature type="transmembrane region" description="Helical" evidence="6">
    <location>
        <begin position="313"/>
        <end position="339"/>
    </location>
</feature>